<dbReference type="WBParaSite" id="PS1159_v2.g15519.t1">
    <property type="protein sequence ID" value="PS1159_v2.g15519.t1"/>
    <property type="gene ID" value="PS1159_v2.g15519"/>
</dbReference>
<proteinExistence type="predicted"/>
<evidence type="ECO:0000313" key="1">
    <source>
        <dbReference type="Proteomes" id="UP000887580"/>
    </source>
</evidence>
<reference evidence="2" key="1">
    <citation type="submission" date="2022-11" db="UniProtKB">
        <authorList>
            <consortium name="WormBaseParasite"/>
        </authorList>
    </citation>
    <scope>IDENTIFICATION</scope>
</reference>
<name>A0AC35FAF6_9BILA</name>
<sequence length="145" mass="17527">MPIIRREKYRKFSEYELEQQIPDNSPSDGNYRYNQQQQPIPYYQQPAIILPNNNNSIDEDNNIITIEDNPRDLTKPLSLQFSNHLDRIDRNWRNDPFWRDLYPRWAEPIFKEGIDIKANIINDRQRFAVDIDAYQFKPEELQVSK</sequence>
<organism evidence="1 2">
    <name type="scientific">Panagrolaimus sp. PS1159</name>
    <dbReference type="NCBI Taxonomy" id="55785"/>
    <lineage>
        <taxon>Eukaryota</taxon>
        <taxon>Metazoa</taxon>
        <taxon>Ecdysozoa</taxon>
        <taxon>Nematoda</taxon>
        <taxon>Chromadorea</taxon>
        <taxon>Rhabditida</taxon>
        <taxon>Tylenchina</taxon>
        <taxon>Panagrolaimomorpha</taxon>
        <taxon>Panagrolaimoidea</taxon>
        <taxon>Panagrolaimidae</taxon>
        <taxon>Panagrolaimus</taxon>
    </lineage>
</organism>
<accession>A0AC35FAF6</accession>
<protein>
    <submittedName>
        <fullName evidence="2">Uncharacterized protein</fullName>
    </submittedName>
</protein>
<dbReference type="Proteomes" id="UP000887580">
    <property type="component" value="Unplaced"/>
</dbReference>
<evidence type="ECO:0000313" key="2">
    <source>
        <dbReference type="WBParaSite" id="PS1159_v2.g15519.t1"/>
    </source>
</evidence>